<accession>A0ABW3TA68</accession>
<sequence>MAGSFAWRALLAAGLAVAGAGVAAAQEACRLALVLAMDISSSVDPLEDALQRGGLAQALRAPEVIDAILAQPDRPVALAMFEWSGRVQQDMVLPWVMLRDAATIGAVADRIALSRRSYAEFSTAIGHAIQYAHDLFGQGPVCDARVLDISGDGVNNDGFGPTAAYDAFDFSQITVNALVIEVQEAGTDHGITEGAETGLADYFRQVVINGPGSFVEVAAGFEDFERAMRRKLLRELEVRIGQLSR</sequence>
<evidence type="ECO:0000256" key="1">
    <source>
        <dbReference type="SAM" id="SignalP"/>
    </source>
</evidence>
<dbReference type="SUPFAM" id="SSF53300">
    <property type="entry name" value="vWA-like"/>
    <property type="match status" value="1"/>
</dbReference>
<dbReference type="RefSeq" id="WP_380789392.1">
    <property type="nucleotide sequence ID" value="NZ_JBHTKR010000002.1"/>
</dbReference>
<feature type="chain" id="PRO_5046290263" evidence="1">
    <location>
        <begin position="26"/>
        <end position="245"/>
    </location>
</feature>
<proteinExistence type="predicted"/>
<evidence type="ECO:0000313" key="2">
    <source>
        <dbReference type="EMBL" id="MFD1194029.1"/>
    </source>
</evidence>
<feature type="signal peptide" evidence="1">
    <location>
        <begin position="1"/>
        <end position="25"/>
    </location>
</feature>
<dbReference type="InterPro" id="IPR010607">
    <property type="entry name" value="DUF1194"/>
</dbReference>
<name>A0ABW3TA68_9RHOB</name>
<dbReference type="Gene3D" id="3.40.50.410">
    <property type="entry name" value="von Willebrand factor, type A domain"/>
    <property type="match status" value="1"/>
</dbReference>
<keyword evidence="1" id="KW-0732">Signal</keyword>
<keyword evidence="3" id="KW-1185">Reference proteome</keyword>
<dbReference type="InterPro" id="IPR036465">
    <property type="entry name" value="vWFA_dom_sf"/>
</dbReference>
<comment type="caution">
    <text evidence="2">The sequence shown here is derived from an EMBL/GenBank/DDBJ whole genome shotgun (WGS) entry which is preliminary data.</text>
</comment>
<evidence type="ECO:0000313" key="3">
    <source>
        <dbReference type="Proteomes" id="UP001597151"/>
    </source>
</evidence>
<dbReference type="Proteomes" id="UP001597151">
    <property type="component" value="Unassembled WGS sequence"/>
</dbReference>
<dbReference type="Pfam" id="PF06707">
    <property type="entry name" value="DUF1194"/>
    <property type="match status" value="1"/>
</dbReference>
<protein>
    <submittedName>
        <fullName evidence="2">DUF1194 domain-containing protein</fullName>
    </submittedName>
</protein>
<gene>
    <name evidence="2" type="ORF">ACFQ3C_05060</name>
</gene>
<dbReference type="EMBL" id="JBHTKR010000002">
    <property type="protein sequence ID" value="MFD1194029.1"/>
    <property type="molecule type" value="Genomic_DNA"/>
</dbReference>
<organism evidence="2 3">
    <name type="scientific">Seohaeicola saemankumensis</name>
    <dbReference type="NCBI Taxonomy" id="481181"/>
    <lineage>
        <taxon>Bacteria</taxon>
        <taxon>Pseudomonadati</taxon>
        <taxon>Pseudomonadota</taxon>
        <taxon>Alphaproteobacteria</taxon>
        <taxon>Rhodobacterales</taxon>
        <taxon>Roseobacteraceae</taxon>
        <taxon>Seohaeicola</taxon>
    </lineage>
</organism>
<reference evidence="3" key="1">
    <citation type="journal article" date="2019" name="Int. J. Syst. Evol. Microbiol.">
        <title>The Global Catalogue of Microorganisms (GCM) 10K type strain sequencing project: providing services to taxonomists for standard genome sequencing and annotation.</title>
        <authorList>
            <consortium name="The Broad Institute Genomics Platform"/>
            <consortium name="The Broad Institute Genome Sequencing Center for Infectious Disease"/>
            <person name="Wu L."/>
            <person name="Ma J."/>
        </authorList>
    </citation>
    <scope>NUCLEOTIDE SEQUENCE [LARGE SCALE GENOMIC DNA]</scope>
    <source>
        <strain evidence="3">CCUG 55328</strain>
    </source>
</reference>